<keyword evidence="6" id="KW-1185">Reference proteome</keyword>
<dbReference type="InterPro" id="IPR004088">
    <property type="entry name" value="KH_dom_type_1"/>
</dbReference>
<keyword evidence="2" id="KW-0694">RNA-binding</keyword>
<evidence type="ECO:0000259" key="4">
    <source>
        <dbReference type="SMART" id="SM00322"/>
    </source>
</evidence>
<feature type="domain" description="K Homology" evidence="4">
    <location>
        <begin position="79"/>
        <end position="157"/>
    </location>
</feature>
<evidence type="ECO:0000256" key="2">
    <source>
        <dbReference type="PROSITE-ProRule" id="PRU00117"/>
    </source>
</evidence>
<protein>
    <recommendedName>
        <fullName evidence="4">K Homology domain-containing protein</fullName>
    </recommendedName>
</protein>
<feature type="compositionally biased region" description="Polar residues" evidence="3">
    <location>
        <begin position="467"/>
        <end position="479"/>
    </location>
</feature>
<dbReference type="GO" id="GO:0003723">
    <property type="term" value="F:RNA binding"/>
    <property type="evidence" value="ECO:0007669"/>
    <property type="project" value="UniProtKB-UniRule"/>
</dbReference>
<proteinExistence type="predicted"/>
<dbReference type="PANTHER" id="PTHR10288">
    <property type="entry name" value="KH DOMAIN CONTAINING RNA BINDING PROTEIN"/>
    <property type="match status" value="1"/>
</dbReference>
<organism evidence="5 6">
    <name type="scientific">Platanthera zijinensis</name>
    <dbReference type="NCBI Taxonomy" id="2320716"/>
    <lineage>
        <taxon>Eukaryota</taxon>
        <taxon>Viridiplantae</taxon>
        <taxon>Streptophyta</taxon>
        <taxon>Embryophyta</taxon>
        <taxon>Tracheophyta</taxon>
        <taxon>Spermatophyta</taxon>
        <taxon>Magnoliopsida</taxon>
        <taxon>Liliopsida</taxon>
        <taxon>Asparagales</taxon>
        <taxon>Orchidaceae</taxon>
        <taxon>Orchidoideae</taxon>
        <taxon>Orchideae</taxon>
        <taxon>Orchidinae</taxon>
        <taxon>Platanthera</taxon>
    </lineage>
</organism>
<feature type="domain" description="K Homology" evidence="4">
    <location>
        <begin position="233"/>
        <end position="308"/>
    </location>
</feature>
<comment type="caution">
    <text evidence="5">The sequence shown here is derived from an EMBL/GenBank/DDBJ whole genome shotgun (WGS) entry which is preliminary data.</text>
</comment>
<dbReference type="Proteomes" id="UP001418222">
    <property type="component" value="Unassembled WGS sequence"/>
</dbReference>
<feature type="region of interest" description="Disordered" evidence="3">
    <location>
        <begin position="453"/>
        <end position="479"/>
    </location>
</feature>
<feature type="compositionally biased region" description="Pro residues" evidence="3">
    <location>
        <begin position="409"/>
        <end position="425"/>
    </location>
</feature>
<keyword evidence="1" id="KW-0677">Repeat</keyword>
<dbReference type="InterPro" id="IPR016197">
    <property type="entry name" value="Chromo-like_dom_sf"/>
</dbReference>
<name>A0AAP0B052_9ASPA</name>
<dbReference type="CDD" id="cd22460">
    <property type="entry name" value="KH-I_PEPPER_rpt2_like"/>
    <property type="match status" value="1"/>
</dbReference>
<dbReference type="Pfam" id="PF00013">
    <property type="entry name" value="KH_1"/>
    <property type="match status" value="3"/>
</dbReference>
<feature type="region of interest" description="Disordered" evidence="3">
    <location>
        <begin position="17"/>
        <end position="38"/>
    </location>
</feature>
<dbReference type="InterPro" id="IPR036612">
    <property type="entry name" value="KH_dom_type_1_sf"/>
</dbReference>
<dbReference type="Gene3D" id="3.30.420.10">
    <property type="entry name" value="Ribonuclease H-like superfamily/Ribonuclease H"/>
    <property type="match status" value="1"/>
</dbReference>
<dbReference type="EMBL" id="JBBWWQ010000018">
    <property type="protein sequence ID" value="KAK8921416.1"/>
    <property type="molecule type" value="Genomic_DNA"/>
</dbReference>
<dbReference type="InterPro" id="IPR004087">
    <property type="entry name" value="KH_dom"/>
</dbReference>
<dbReference type="AlphaFoldDB" id="A0AAP0B052"/>
<dbReference type="SUPFAM" id="SSF54791">
    <property type="entry name" value="Eukaryotic type KH-domain (KH-domain type I)"/>
    <property type="match status" value="3"/>
</dbReference>
<evidence type="ECO:0000256" key="3">
    <source>
        <dbReference type="SAM" id="MobiDB-lite"/>
    </source>
</evidence>
<evidence type="ECO:0000313" key="6">
    <source>
        <dbReference type="Proteomes" id="UP001418222"/>
    </source>
</evidence>
<feature type="region of interest" description="Disordered" evidence="3">
    <location>
        <begin position="162"/>
        <end position="182"/>
    </location>
</feature>
<dbReference type="SUPFAM" id="SSF54160">
    <property type="entry name" value="Chromo domain-like"/>
    <property type="match status" value="1"/>
</dbReference>
<sequence length="571" mass="63278">MPSFHIRMALPFTGSKRPFERYPTEPNGRGKWQKSSPSISHTNQFKFPLGSIVFRILCLSSKSGSVIGKGGGVISKIRNETGAKIKLEESISSQVGCLLGKGGAMIKQMSTDSGAQIRILPRDKLLLYASPNDKIVQISGSIDSIRKALQSVSQQLLKYPPRERDFTADNPPGSSTYQFSPIPRPEAFNPPNFHMPIQGPHFPNRPPYDSHDFPSFPNFHEGLAPGQMQVAPEVLVFRLLCSNDKVGSVIGGSIVRNLQHETGSDIKILETPLESEDRLIVISGSAVSPIFLVGDSPASWDSVLPIVEFAYNSSVNRITGLSPFHIMLGHELRKPIDLVDISIVARPSESAESFIQHLHALHETVRKKIATSNDYYKDQADQHSRVFNVDDLTPYYEEHVYVDSSTTPLPEPSSPIAPLCEPSPPISSTGPSLLPPAASRHADRIAPSVPLTRLSFGDTSLPDRDTSSPNGDTSMPNRDTFVPHTSTDDVLQFIGHDFYAADERDIVRYLVRWSSRSLHDASWISSEELERIAPRLYNEYARLHSSELSAFKPWGVDDSPRSTHVHSHRRR</sequence>
<accession>A0AAP0B052</accession>
<dbReference type="PROSITE" id="PS50084">
    <property type="entry name" value="KH_TYPE_1"/>
    <property type="match status" value="2"/>
</dbReference>
<dbReference type="InterPro" id="IPR036397">
    <property type="entry name" value="RNaseH_sf"/>
</dbReference>
<evidence type="ECO:0000313" key="5">
    <source>
        <dbReference type="EMBL" id="KAK8921416.1"/>
    </source>
</evidence>
<dbReference type="SMART" id="SM00322">
    <property type="entry name" value="KH"/>
    <property type="match status" value="2"/>
</dbReference>
<dbReference type="Gene3D" id="3.30.1370.10">
    <property type="entry name" value="K Homology domain, type 1"/>
    <property type="match status" value="3"/>
</dbReference>
<reference evidence="5 6" key="1">
    <citation type="journal article" date="2022" name="Nat. Plants">
        <title>Genomes of leafy and leafless Platanthera orchids illuminate the evolution of mycoheterotrophy.</title>
        <authorList>
            <person name="Li M.H."/>
            <person name="Liu K.W."/>
            <person name="Li Z."/>
            <person name="Lu H.C."/>
            <person name="Ye Q.L."/>
            <person name="Zhang D."/>
            <person name="Wang J.Y."/>
            <person name="Li Y.F."/>
            <person name="Zhong Z.M."/>
            <person name="Liu X."/>
            <person name="Yu X."/>
            <person name="Liu D.K."/>
            <person name="Tu X.D."/>
            <person name="Liu B."/>
            <person name="Hao Y."/>
            <person name="Liao X.Y."/>
            <person name="Jiang Y.T."/>
            <person name="Sun W.H."/>
            <person name="Chen J."/>
            <person name="Chen Y.Q."/>
            <person name="Ai Y."/>
            <person name="Zhai J.W."/>
            <person name="Wu S.S."/>
            <person name="Zhou Z."/>
            <person name="Hsiao Y.Y."/>
            <person name="Wu W.L."/>
            <person name="Chen Y.Y."/>
            <person name="Lin Y.F."/>
            <person name="Hsu J.L."/>
            <person name="Li C.Y."/>
            <person name="Wang Z.W."/>
            <person name="Zhao X."/>
            <person name="Zhong W.Y."/>
            <person name="Ma X.K."/>
            <person name="Ma L."/>
            <person name="Huang J."/>
            <person name="Chen G.Z."/>
            <person name="Huang M.Z."/>
            <person name="Huang L."/>
            <person name="Peng D.H."/>
            <person name="Luo Y.B."/>
            <person name="Zou S.Q."/>
            <person name="Chen S.P."/>
            <person name="Lan S."/>
            <person name="Tsai W.C."/>
            <person name="Van de Peer Y."/>
            <person name="Liu Z.J."/>
        </authorList>
    </citation>
    <scope>NUCLEOTIDE SEQUENCE [LARGE SCALE GENOMIC DNA]</scope>
    <source>
        <strain evidence="5">Lor287</strain>
    </source>
</reference>
<feature type="region of interest" description="Disordered" evidence="3">
    <location>
        <begin position="404"/>
        <end position="439"/>
    </location>
</feature>
<evidence type="ECO:0000256" key="1">
    <source>
        <dbReference type="ARBA" id="ARBA00022737"/>
    </source>
</evidence>
<gene>
    <name evidence="5" type="ORF">KSP39_PZI020915</name>
</gene>